<feature type="region of interest" description="Disordered" evidence="1">
    <location>
        <begin position="103"/>
        <end position="276"/>
    </location>
</feature>
<feature type="region of interest" description="Disordered" evidence="1">
    <location>
        <begin position="878"/>
        <end position="926"/>
    </location>
</feature>
<feature type="region of interest" description="Disordered" evidence="1">
    <location>
        <begin position="1208"/>
        <end position="1398"/>
    </location>
</feature>
<feature type="compositionally biased region" description="Low complexity" evidence="1">
    <location>
        <begin position="674"/>
        <end position="692"/>
    </location>
</feature>
<feature type="compositionally biased region" description="Low complexity" evidence="1">
    <location>
        <begin position="800"/>
        <end position="820"/>
    </location>
</feature>
<feature type="region of interest" description="Disordered" evidence="1">
    <location>
        <begin position="1"/>
        <end position="20"/>
    </location>
</feature>
<reference evidence="3" key="1">
    <citation type="journal article" date="2010" name="BMC Genomics">
        <title>Combination of measures distinguishes pre-miRNAs from other stem-loops in the genome of the newly sequenced Anopheles darlingi.</title>
        <authorList>
            <person name="Mendes N.D."/>
            <person name="Freitas A.T."/>
            <person name="Vasconcelos A.T."/>
            <person name="Sagot M.F."/>
        </authorList>
    </citation>
    <scope>NUCLEOTIDE SEQUENCE</scope>
</reference>
<feature type="region of interest" description="Disordered" evidence="1">
    <location>
        <begin position="311"/>
        <end position="383"/>
    </location>
</feature>
<feature type="compositionally biased region" description="Polar residues" evidence="1">
    <location>
        <begin position="1073"/>
        <end position="1085"/>
    </location>
</feature>
<feature type="region of interest" description="Disordered" evidence="1">
    <location>
        <begin position="417"/>
        <end position="558"/>
    </location>
</feature>
<feature type="compositionally biased region" description="Basic residues" evidence="1">
    <location>
        <begin position="1297"/>
        <end position="1313"/>
    </location>
</feature>
<feature type="compositionally biased region" description="Low complexity" evidence="1">
    <location>
        <begin position="426"/>
        <end position="439"/>
    </location>
</feature>
<dbReference type="EnsemblMetazoa" id="ADAC007454-RA">
    <property type="protein sequence ID" value="ADAC007454-PA"/>
    <property type="gene ID" value="ADAC007454"/>
</dbReference>
<name>A0A087ZDK0_ANODA</name>
<feature type="compositionally biased region" description="Polar residues" evidence="1">
    <location>
        <begin position="1"/>
        <end position="11"/>
    </location>
</feature>
<feature type="compositionally biased region" description="Polar residues" evidence="1">
    <location>
        <begin position="228"/>
        <end position="238"/>
    </location>
</feature>
<evidence type="ECO:0000313" key="2">
    <source>
        <dbReference type="EnsemblMetazoa" id="ADAC007454-PA"/>
    </source>
</evidence>
<feature type="compositionally biased region" description="Basic and acidic residues" evidence="1">
    <location>
        <begin position="1034"/>
        <end position="1047"/>
    </location>
</feature>
<feature type="compositionally biased region" description="Low complexity" evidence="1">
    <location>
        <begin position="533"/>
        <end position="543"/>
    </location>
</feature>
<feature type="compositionally biased region" description="Low complexity" evidence="1">
    <location>
        <begin position="1314"/>
        <end position="1323"/>
    </location>
</feature>
<feature type="compositionally biased region" description="Polar residues" evidence="1">
    <location>
        <begin position="780"/>
        <end position="794"/>
    </location>
</feature>
<feature type="region of interest" description="Disordered" evidence="1">
    <location>
        <begin position="975"/>
        <end position="1098"/>
    </location>
</feature>
<feature type="region of interest" description="Disordered" evidence="1">
    <location>
        <begin position="752"/>
        <end position="822"/>
    </location>
</feature>
<feature type="compositionally biased region" description="Polar residues" evidence="1">
    <location>
        <begin position="186"/>
        <end position="205"/>
    </location>
</feature>
<reference evidence="2" key="2">
    <citation type="submission" date="2015-06" db="UniProtKB">
        <authorList>
            <consortium name="EnsemblMetazoa"/>
        </authorList>
    </citation>
    <scope>IDENTIFICATION</scope>
</reference>
<feature type="compositionally biased region" description="Pro residues" evidence="1">
    <location>
        <begin position="980"/>
        <end position="989"/>
    </location>
</feature>
<feature type="compositionally biased region" description="Pro residues" evidence="1">
    <location>
        <begin position="461"/>
        <end position="476"/>
    </location>
</feature>
<keyword evidence="3" id="KW-1185">Reference proteome</keyword>
<feature type="compositionally biased region" description="Acidic residues" evidence="1">
    <location>
        <begin position="446"/>
        <end position="457"/>
    </location>
</feature>
<feature type="compositionally biased region" description="Basic residues" evidence="1">
    <location>
        <begin position="1360"/>
        <end position="1372"/>
    </location>
</feature>
<feature type="compositionally biased region" description="Low complexity" evidence="1">
    <location>
        <begin position="103"/>
        <end position="148"/>
    </location>
</feature>
<dbReference type="VEuPathDB" id="VectorBase:ADAR2_012272"/>
<feature type="compositionally biased region" description="Low complexity" evidence="1">
    <location>
        <begin position="1167"/>
        <end position="1177"/>
    </location>
</feature>
<evidence type="ECO:0000313" key="3">
    <source>
        <dbReference type="Proteomes" id="UP000000673"/>
    </source>
</evidence>
<organism evidence="2 3">
    <name type="scientific">Anopheles darlingi</name>
    <name type="common">Mosquito</name>
    <dbReference type="NCBI Taxonomy" id="43151"/>
    <lineage>
        <taxon>Eukaryota</taxon>
        <taxon>Metazoa</taxon>
        <taxon>Ecdysozoa</taxon>
        <taxon>Arthropoda</taxon>
        <taxon>Hexapoda</taxon>
        <taxon>Insecta</taxon>
        <taxon>Pterygota</taxon>
        <taxon>Neoptera</taxon>
        <taxon>Endopterygota</taxon>
        <taxon>Diptera</taxon>
        <taxon>Nematocera</taxon>
        <taxon>Culicoidea</taxon>
        <taxon>Culicidae</taxon>
        <taxon>Anophelinae</taxon>
        <taxon>Anopheles</taxon>
    </lineage>
</organism>
<feature type="compositionally biased region" description="Polar residues" evidence="1">
    <location>
        <begin position="1324"/>
        <end position="1341"/>
    </location>
</feature>
<feature type="compositionally biased region" description="Basic and acidic residues" evidence="1">
    <location>
        <begin position="1285"/>
        <end position="1296"/>
    </location>
</feature>
<accession>A0A087ZDK0</accession>
<dbReference type="Proteomes" id="UP000000673">
    <property type="component" value="Unassembled WGS sequence"/>
</dbReference>
<feature type="region of interest" description="Disordered" evidence="1">
    <location>
        <begin position="37"/>
        <end position="81"/>
    </location>
</feature>
<dbReference type="VEuPathDB" id="VectorBase:ADAC007454"/>
<evidence type="ECO:0000256" key="1">
    <source>
        <dbReference type="SAM" id="MobiDB-lite"/>
    </source>
</evidence>
<sequence length="1448" mass="154140">MAKADSIQNGLKTDATDDVEKSLELLDKVLSEFEEDGPDRMNHNLHHHHHHHHHHNHHHAAVEPDSPSQGHQSEDDGYMSMNGRRAKFVPDFQPTDEAIAPLQHPQEQQQQQQQGHDQQLQDSSQQQQQQHQQEQQQHLQLQQQHSLQIPTDDSYSPPSPEEAERIISNLLPRISPTTSPKRRQASENGQTEWRSSHQSSRTSDAISIGMESDNSSDNKPSSREETIITKSPTQTTLPKTRPPNAMPQRYASLPCSSPPKLQGSAGPNDAGGGSLDGGRNKLGIGISAVHDAVLRGMARLPEPILNEHPVTIYPGRASPTRRMPPRTLSGSIERHRDVCRGPGGNPYAGSDNSTSTSQENSSPENNESEYNESSLSPTHGHLNPLGASLASRIFHPAAQSSPIVAPVVLSSNQPFLLQPHRGTQRGTGTSATSKTAGTRTSRHDSDDDERFSDDSLEESSLPPPPGPPTVPPPPSLSAPVTPSKRHSIAWEVNLDDPASFGDPLEANPPKPNATAPSAKVIGRRKNAAKNATSSQSSLESTPSNVKSESNEWPAPPPDIPICSTEDEAASIYSDSDDLIPHIPDVSGRGTYVIRKGRRQRQRLASLESEACNNGIPPAVAASGDDHILGLPSPIFPVSMMTPKSRHSIDLGLSATAKSGVSSLIKPSQSAPQKLPNSVLSPRSRLSLDLSSPTTSELSTNVIKITTPTGNYPSPVSVHHQAVGHVSSPLGAPTGSVTGLPLHHHGGALNGIMVNGMPVNGPSGTSNGTGAGGSLSKTKPPATNVSSTHIVNLSTPGGTSGSNQPQSSSSSGSSAAPQSAGNRYSEFKTYSSTFDPLDSPSSGVNGTTNIGAANGGCGSNGSVSGVAGGCSNGSDNPLLRVSSLPSMPPPLTSSATADGLSTPRRELAPPIEEDEEGDSDTQRGVPLRKIEDNISALLRGDISVARVADIPPARRPLGFRLGVHKSESAKEMLLSQAGLGPLPPSPPSSSPEPQDSDEFPPLPPSPTEEPGILHPMHGIRISSRNRTNGSNNGLGKHDSMHSYRDDHPPAIPPHRGPSINTLKTRSMDAGFSKSYRNGSFGSSTSPHAPGTLPPDLPGCNSRRRVITGGYQKRTAQSPREERSLQTSCSLPETPIFARGCDIPRTPHRRAPEVPPHGSGSRTAPRTNSTTGSLGSGSVVGISASTTIGSRQRSISQALANGEMLRLAGGPARGWYPKQRHPRPASTENLDRLHPQGSLRAWEAAGTGSRKPLTLPPNLTPKFFNKSPREALRRVTSLLIRKGNSGTKEKESKKDRDQHHQHHQQQQHLQHHHQHSSSNSSNSSNTTISSPSIEIRQPSSSNDRPVPMCPTPAAISRSNRPSTRHRRRRRRRVSSKASGKSRATIRSRSSKVEAGGASSYDVFGDGTPSGGSVCLGVEAVAAAAEQAVGFFTEILYLNPYLPARSRLVNY</sequence>
<feature type="compositionally biased region" description="Low complexity" evidence="1">
    <location>
        <begin position="1019"/>
        <end position="1033"/>
    </location>
</feature>
<feature type="region of interest" description="Disordered" evidence="1">
    <location>
        <begin position="663"/>
        <end position="692"/>
    </location>
</feature>
<feature type="compositionally biased region" description="Low complexity" evidence="1">
    <location>
        <begin position="350"/>
        <end position="365"/>
    </location>
</feature>
<proteinExistence type="predicted"/>
<protein>
    <submittedName>
        <fullName evidence="2">Uncharacterized protein</fullName>
    </submittedName>
</protein>
<feature type="compositionally biased region" description="Basic residues" evidence="1">
    <location>
        <begin position="43"/>
        <end position="59"/>
    </location>
</feature>
<feature type="region of interest" description="Disordered" evidence="1">
    <location>
        <begin position="1139"/>
        <end position="1177"/>
    </location>
</feature>